<keyword evidence="5 6" id="KW-0472">Membrane</keyword>
<evidence type="ECO:0000256" key="2">
    <source>
        <dbReference type="ARBA" id="ARBA00006143"/>
    </source>
</evidence>
<evidence type="ECO:0000256" key="4">
    <source>
        <dbReference type="ARBA" id="ARBA00022989"/>
    </source>
</evidence>
<dbReference type="InterPro" id="IPR003834">
    <property type="entry name" value="Cyt_c_assmbl_TM_dom"/>
</dbReference>
<dbReference type="InterPro" id="IPR051790">
    <property type="entry name" value="Cytochrome_c-biogenesis_DsbD"/>
</dbReference>
<dbReference type="GO" id="GO:0017004">
    <property type="term" value="P:cytochrome complex assembly"/>
    <property type="evidence" value="ECO:0007669"/>
    <property type="project" value="InterPro"/>
</dbReference>
<sequence>MDSIGEIVLGGNLLLAVPLALLAGLVSFASPCVLPLVPGYLGYIGGVTELAETDAGRRRNRNRLLLGVLLFVLGFSVVFVTFGVLFGVAGLLLTRWMDLITRIAGVIIIVMGLVFIGRFGAMQRTVKPRWKVATGLAGAPFLGIVFGLGWAPCIGPTLVAVLALGLNGESATRGGVLAFFYCLGLGIPFLLVALGFGWVAGSVSWLKRNIRLVNLIGGGLLVLIGLAMVTGLWSAFITSFGAVIGSFVPAI</sequence>
<feature type="transmembrane region" description="Helical" evidence="6">
    <location>
        <begin position="99"/>
        <end position="121"/>
    </location>
</feature>
<evidence type="ECO:0000256" key="3">
    <source>
        <dbReference type="ARBA" id="ARBA00022692"/>
    </source>
</evidence>
<keyword evidence="4 6" id="KW-1133">Transmembrane helix</keyword>
<evidence type="ECO:0000256" key="6">
    <source>
        <dbReference type="SAM" id="Phobius"/>
    </source>
</evidence>
<feature type="transmembrane region" description="Helical" evidence="6">
    <location>
        <begin position="178"/>
        <end position="200"/>
    </location>
</feature>
<comment type="similarity">
    <text evidence="2">Belongs to the DsbD family.</text>
</comment>
<organism evidence="8 9">
    <name type="scientific">Homoserinimonas aerilata</name>
    <dbReference type="NCBI Taxonomy" id="1162970"/>
    <lineage>
        <taxon>Bacteria</taxon>
        <taxon>Bacillati</taxon>
        <taxon>Actinomycetota</taxon>
        <taxon>Actinomycetes</taxon>
        <taxon>Micrococcales</taxon>
        <taxon>Microbacteriaceae</taxon>
        <taxon>Homoserinimonas</taxon>
    </lineage>
</organism>
<comment type="subcellular location">
    <subcellularLocation>
        <location evidence="1">Membrane</location>
        <topology evidence="1">Multi-pass membrane protein</topology>
    </subcellularLocation>
</comment>
<evidence type="ECO:0000256" key="5">
    <source>
        <dbReference type="ARBA" id="ARBA00023136"/>
    </source>
</evidence>
<feature type="transmembrane region" description="Helical" evidence="6">
    <location>
        <begin position="141"/>
        <end position="166"/>
    </location>
</feature>
<feature type="domain" description="Cytochrome C biogenesis protein transmembrane" evidence="7">
    <location>
        <begin position="14"/>
        <end position="206"/>
    </location>
</feature>
<evidence type="ECO:0000256" key="1">
    <source>
        <dbReference type="ARBA" id="ARBA00004141"/>
    </source>
</evidence>
<dbReference type="EMBL" id="VFOM01000003">
    <property type="protein sequence ID" value="TQL44981.1"/>
    <property type="molecule type" value="Genomic_DNA"/>
</dbReference>
<dbReference type="PANTHER" id="PTHR31272">
    <property type="entry name" value="CYTOCHROME C-TYPE BIOGENESIS PROTEIN HI_1454-RELATED"/>
    <property type="match status" value="1"/>
</dbReference>
<dbReference type="GO" id="GO:0016020">
    <property type="term" value="C:membrane"/>
    <property type="evidence" value="ECO:0007669"/>
    <property type="project" value="UniProtKB-SubCell"/>
</dbReference>
<proteinExistence type="inferred from homology"/>
<keyword evidence="3 6" id="KW-0812">Transmembrane</keyword>
<evidence type="ECO:0000259" key="7">
    <source>
        <dbReference type="Pfam" id="PF02683"/>
    </source>
</evidence>
<accession>A0A542YA57</accession>
<name>A0A542YA57_9MICO</name>
<protein>
    <submittedName>
        <fullName evidence="8">Cytochrome c-type biogenesis protein</fullName>
    </submittedName>
</protein>
<evidence type="ECO:0000313" key="8">
    <source>
        <dbReference type="EMBL" id="TQL44981.1"/>
    </source>
</evidence>
<feature type="transmembrane region" description="Helical" evidence="6">
    <location>
        <begin position="212"/>
        <end position="236"/>
    </location>
</feature>
<dbReference type="PANTHER" id="PTHR31272:SF4">
    <property type="entry name" value="CYTOCHROME C-TYPE BIOGENESIS PROTEIN HI_1454-RELATED"/>
    <property type="match status" value="1"/>
</dbReference>
<dbReference type="Pfam" id="PF02683">
    <property type="entry name" value="DsbD_TM"/>
    <property type="match status" value="1"/>
</dbReference>
<keyword evidence="9" id="KW-1185">Reference proteome</keyword>
<gene>
    <name evidence="8" type="ORF">FB562_2390</name>
</gene>
<dbReference type="AlphaFoldDB" id="A0A542YA57"/>
<dbReference type="OrthoDB" id="9803065at2"/>
<dbReference type="Proteomes" id="UP000317998">
    <property type="component" value="Unassembled WGS sequence"/>
</dbReference>
<comment type="caution">
    <text evidence="8">The sequence shown here is derived from an EMBL/GenBank/DDBJ whole genome shotgun (WGS) entry which is preliminary data.</text>
</comment>
<evidence type="ECO:0000313" key="9">
    <source>
        <dbReference type="Proteomes" id="UP000317998"/>
    </source>
</evidence>
<feature type="transmembrane region" description="Helical" evidence="6">
    <location>
        <begin position="64"/>
        <end position="93"/>
    </location>
</feature>
<reference evidence="8 9" key="1">
    <citation type="submission" date="2019-06" db="EMBL/GenBank/DDBJ databases">
        <title>Sequencing the genomes of 1000 actinobacteria strains.</title>
        <authorList>
            <person name="Klenk H.-P."/>
        </authorList>
    </citation>
    <scope>NUCLEOTIDE SEQUENCE [LARGE SCALE GENOMIC DNA]</scope>
    <source>
        <strain evidence="8 9">DSM 26477</strain>
    </source>
</reference>
<dbReference type="RefSeq" id="WP_141881507.1">
    <property type="nucleotide sequence ID" value="NZ_VFOM01000003.1"/>
</dbReference>